<dbReference type="Ensembl" id="ENSMUST00000143055.2">
    <property type="protein sequence ID" value="ENSMUSP00000115702.2"/>
    <property type="gene ID" value="ENSMUSG00000028599.11"/>
</dbReference>
<accession>D6RG55</accession>
<dbReference type="HOGENOM" id="CLU_3031770_0_0_1"/>
<evidence type="ECO:0000313" key="2">
    <source>
        <dbReference type="Ensembl" id="ENSMUSP00000115702.2"/>
    </source>
</evidence>
<dbReference type="AlphaFoldDB" id="D6RG55"/>
<gene>
    <name evidence="2 3" type="primary">Tnfrsf1b</name>
</gene>
<proteinExistence type="predicted"/>
<evidence type="ECO:0000313" key="3">
    <source>
        <dbReference type="MGI" id="MGI:1314883"/>
    </source>
</evidence>
<reference evidence="2" key="4">
    <citation type="submission" date="2025-09" db="UniProtKB">
        <authorList>
            <consortium name="Ensembl"/>
        </authorList>
    </citation>
    <scope>IDENTIFICATION</scope>
    <source>
        <strain evidence="2">C57BL/6J</strain>
    </source>
</reference>
<protein>
    <submittedName>
        <fullName evidence="2">Tumor necrosis factor receptor superfamily, member 1b</fullName>
    </submittedName>
</protein>
<dbReference type="ExpressionAtlas" id="D6RG55">
    <property type="expression patterns" value="baseline and differential"/>
</dbReference>
<dbReference type="MGI" id="MGI:1314883">
    <property type="gene designation" value="Tnfrsf1b"/>
</dbReference>
<evidence type="ECO:0000313" key="4">
    <source>
        <dbReference type="Proteomes" id="UP000000589"/>
    </source>
</evidence>
<reference evidence="2 4" key="2">
    <citation type="journal article" date="2011" name="PLoS Biol.">
        <title>Modernizing reference genome assemblies.</title>
        <authorList>
            <person name="Church D.M."/>
            <person name="Schneider V.A."/>
            <person name="Graves T."/>
            <person name="Auger K."/>
            <person name="Cunningham F."/>
            <person name="Bouk N."/>
            <person name="Chen H.C."/>
            <person name="Agarwala R."/>
            <person name="McLaren W.M."/>
            <person name="Ritchie G.R."/>
            <person name="Albracht D."/>
            <person name="Kremitzki M."/>
            <person name="Rock S."/>
            <person name="Kotkiewicz H."/>
            <person name="Kremitzki C."/>
            <person name="Wollam A."/>
            <person name="Trani L."/>
            <person name="Fulton L."/>
            <person name="Fulton R."/>
            <person name="Matthews L."/>
            <person name="Whitehead S."/>
            <person name="Chow W."/>
            <person name="Torrance J."/>
            <person name="Dunn M."/>
            <person name="Harden G."/>
            <person name="Threadgold G."/>
            <person name="Wood J."/>
            <person name="Collins J."/>
            <person name="Heath P."/>
            <person name="Griffiths G."/>
            <person name="Pelan S."/>
            <person name="Grafham D."/>
            <person name="Eichler E.E."/>
            <person name="Weinstock G."/>
            <person name="Mardis E.R."/>
            <person name="Wilson R.K."/>
            <person name="Howe K."/>
            <person name="Flicek P."/>
            <person name="Hubbard T."/>
        </authorList>
    </citation>
    <scope>NUCLEOTIDE SEQUENCE [LARGE SCALE GENOMIC DNA]</scope>
    <source>
        <strain evidence="2 4">C57BL/6J</strain>
    </source>
</reference>
<dbReference type="AGR" id="MGI:1314883"/>
<name>D6RG55_MOUSE</name>
<keyword evidence="1" id="KW-0732">Signal</keyword>
<dbReference type="GeneTree" id="ENSGT00940000161800"/>
<feature type="chain" id="PRO_5003087645" evidence="1">
    <location>
        <begin position="21"/>
        <end position="55"/>
    </location>
</feature>
<reference evidence="2" key="3">
    <citation type="submission" date="2025-08" db="UniProtKB">
        <authorList>
            <consortium name="Ensembl"/>
        </authorList>
    </citation>
    <scope>IDENTIFICATION</scope>
    <source>
        <strain evidence="2">C57BL/6J</strain>
    </source>
</reference>
<dbReference type="VEuPathDB" id="HostDB:ENSMUSG00000028599"/>
<keyword evidence="4" id="KW-1185">Reference proteome</keyword>
<dbReference type="Antibodypedia" id="1344">
    <property type="antibodies" value="1105 antibodies from 49 providers"/>
</dbReference>
<feature type="signal peptide" evidence="1">
    <location>
        <begin position="1"/>
        <end position="20"/>
    </location>
</feature>
<reference evidence="2 4" key="1">
    <citation type="journal article" date="2009" name="PLoS Biol.">
        <title>Lineage-specific biology revealed by a finished genome assembly of the mouse.</title>
        <authorList>
            <consortium name="Mouse Genome Sequencing Consortium"/>
            <person name="Church D.M."/>
            <person name="Goodstadt L."/>
            <person name="Hillier L.W."/>
            <person name="Zody M.C."/>
            <person name="Goldstein S."/>
            <person name="She X."/>
            <person name="Bult C.J."/>
            <person name="Agarwala R."/>
            <person name="Cherry J.L."/>
            <person name="DiCuccio M."/>
            <person name="Hlavina W."/>
            <person name="Kapustin Y."/>
            <person name="Meric P."/>
            <person name="Maglott D."/>
            <person name="Birtle Z."/>
            <person name="Marques A.C."/>
            <person name="Graves T."/>
            <person name="Zhou S."/>
            <person name="Teague B."/>
            <person name="Potamousis K."/>
            <person name="Churas C."/>
            <person name="Place M."/>
            <person name="Herschleb J."/>
            <person name="Runnheim R."/>
            <person name="Forrest D."/>
            <person name="Amos-Landgraf J."/>
            <person name="Schwartz D.C."/>
            <person name="Cheng Z."/>
            <person name="Lindblad-Toh K."/>
            <person name="Eichler E.E."/>
            <person name="Ponting C.P."/>
        </authorList>
    </citation>
    <scope>NUCLEOTIDE SEQUENCE [LARGE SCALE GENOMIC DNA]</scope>
    <source>
        <strain evidence="2 4">C57BL/6J</strain>
    </source>
</reference>
<evidence type="ECO:0000256" key="1">
    <source>
        <dbReference type="SAM" id="SignalP"/>
    </source>
</evidence>
<dbReference type="Bgee" id="ENSMUSG00000028599">
    <property type="expression patterns" value="Expressed in decidua and 164 other cell types or tissues"/>
</dbReference>
<sequence length="55" mass="6014">MAPAALWVALVFELQLWATGHTVPAQVVLTPYKPEPGPICETFLQQDLGHRVCGL</sequence>
<organism evidence="2 4">
    <name type="scientific">Mus musculus</name>
    <name type="common">Mouse</name>
    <dbReference type="NCBI Taxonomy" id="10090"/>
    <lineage>
        <taxon>Eukaryota</taxon>
        <taxon>Metazoa</taxon>
        <taxon>Chordata</taxon>
        <taxon>Craniata</taxon>
        <taxon>Vertebrata</taxon>
        <taxon>Euteleostomi</taxon>
        <taxon>Mammalia</taxon>
        <taxon>Eutheria</taxon>
        <taxon>Euarchontoglires</taxon>
        <taxon>Glires</taxon>
        <taxon>Rodentia</taxon>
        <taxon>Myomorpha</taxon>
        <taxon>Muroidea</taxon>
        <taxon>Muridae</taxon>
        <taxon>Murinae</taxon>
        <taxon>Mus</taxon>
        <taxon>Mus</taxon>
    </lineage>
</organism>
<dbReference type="Proteomes" id="UP000000589">
    <property type="component" value="Chromosome 4"/>
</dbReference>